<sequence>WRKSGNRLFRCFVNATRANPVSLSC</sequence>
<evidence type="ECO:0000313" key="2">
    <source>
        <dbReference type="EMBL" id="EBM3346517.1"/>
    </source>
</evidence>
<evidence type="ECO:0000313" key="4">
    <source>
        <dbReference type="EMBL" id="EDH2532631.1"/>
    </source>
</evidence>
<name>A0A608THZ2_SALER</name>
<comment type="caution">
    <text evidence="1">The sequence shown here is derived from an EMBL/GenBank/DDBJ whole genome shotgun (WGS) entry which is preliminary data.</text>
</comment>
<gene>
    <name evidence="2" type="ORF">DYD63_21725</name>
    <name evidence="1" type="ORF">EJQ44_07015</name>
    <name evidence="3" type="ORF">F3T52_08655</name>
    <name evidence="4" type="ORF">GC625_03150</name>
</gene>
<feature type="non-terminal residue" evidence="1">
    <location>
        <position position="1"/>
    </location>
</feature>
<accession>A0A608THZ2</accession>
<dbReference type="EMBL" id="AAKVPQ010000031">
    <property type="protein sequence ID" value="ECW1969458.1"/>
    <property type="molecule type" value="Genomic_DNA"/>
</dbReference>
<dbReference type="AlphaFoldDB" id="A0A608THZ2"/>
<dbReference type="EMBL" id="AACVEX010000006">
    <property type="protein sequence ID" value="EAM5264019.1"/>
    <property type="molecule type" value="Genomic_DNA"/>
</dbReference>
<evidence type="ECO:0000313" key="3">
    <source>
        <dbReference type="EMBL" id="ECW1969458.1"/>
    </source>
</evidence>
<evidence type="ECO:0000313" key="1">
    <source>
        <dbReference type="EMBL" id="EAM5264019.1"/>
    </source>
</evidence>
<dbReference type="EMBL" id="AAGCIB010000104">
    <property type="protein sequence ID" value="EBM3346517.1"/>
    <property type="molecule type" value="Genomic_DNA"/>
</dbReference>
<reference evidence="1" key="1">
    <citation type="submission" date="2018-12" db="EMBL/GenBank/DDBJ databases">
        <authorList>
            <consortium name="PulseNet: The National Subtyping Network for Foodborne Disease Surveillance"/>
            <person name="Tarr C.L."/>
            <person name="Trees E."/>
            <person name="Katz L.S."/>
            <person name="Carleton-Romer H.A."/>
            <person name="Stroika S."/>
            <person name="Kucerova Z."/>
            <person name="Roache K.F."/>
            <person name="Sabol A.L."/>
            <person name="Besser J."/>
            <person name="Gerner-Smidt P."/>
        </authorList>
    </citation>
    <scope>NUCLEOTIDE SEQUENCE</scope>
    <source>
        <strain evidence="2">PNUSAS048021</strain>
        <strain evidence="1">PNUSAS063078</strain>
        <strain evidence="3">PNUSAS098977</strain>
        <strain evidence="4">PNUSAS109527</strain>
    </source>
</reference>
<organism evidence="1">
    <name type="scientific">Salmonella enterica</name>
    <name type="common">Salmonella choleraesuis</name>
    <dbReference type="NCBI Taxonomy" id="28901"/>
    <lineage>
        <taxon>Bacteria</taxon>
        <taxon>Pseudomonadati</taxon>
        <taxon>Pseudomonadota</taxon>
        <taxon>Gammaproteobacteria</taxon>
        <taxon>Enterobacterales</taxon>
        <taxon>Enterobacteriaceae</taxon>
        <taxon>Salmonella</taxon>
    </lineage>
</organism>
<proteinExistence type="predicted"/>
<protein>
    <submittedName>
        <fullName evidence="1">Hha toxicity attenuator</fullName>
    </submittedName>
</protein>
<dbReference type="EMBL" id="AAMGXZ010000007">
    <property type="protein sequence ID" value="EDH2532631.1"/>
    <property type="molecule type" value="Genomic_DNA"/>
</dbReference>